<gene>
    <name evidence="2" type="ORF">TNCT_406251</name>
</gene>
<accession>A0A8X6FCB0</accession>
<dbReference type="AlphaFoldDB" id="A0A8X6FCB0"/>
<protein>
    <submittedName>
        <fullName evidence="2">Uncharacterized protein</fullName>
    </submittedName>
</protein>
<dbReference type="Proteomes" id="UP000887116">
    <property type="component" value="Unassembled WGS sequence"/>
</dbReference>
<name>A0A8X6FCB0_TRICU</name>
<evidence type="ECO:0000313" key="3">
    <source>
        <dbReference type="Proteomes" id="UP000887116"/>
    </source>
</evidence>
<proteinExistence type="predicted"/>
<evidence type="ECO:0000313" key="2">
    <source>
        <dbReference type="EMBL" id="GFQ75581.1"/>
    </source>
</evidence>
<organism evidence="2 3">
    <name type="scientific">Trichonephila clavata</name>
    <name type="common">Joro spider</name>
    <name type="synonym">Nephila clavata</name>
    <dbReference type="NCBI Taxonomy" id="2740835"/>
    <lineage>
        <taxon>Eukaryota</taxon>
        <taxon>Metazoa</taxon>
        <taxon>Ecdysozoa</taxon>
        <taxon>Arthropoda</taxon>
        <taxon>Chelicerata</taxon>
        <taxon>Arachnida</taxon>
        <taxon>Araneae</taxon>
        <taxon>Araneomorphae</taxon>
        <taxon>Entelegynae</taxon>
        <taxon>Araneoidea</taxon>
        <taxon>Nephilidae</taxon>
        <taxon>Trichonephila</taxon>
    </lineage>
</organism>
<feature type="region of interest" description="Disordered" evidence="1">
    <location>
        <begin position="37"/>
        <end position="65"/>
    </location>
</feature>
<dbReference type="EMBL" id="BMAO01011689">
    <property type="protein sequence ID" value="GFQ75581.1"/>
    <property type="molecule type" value="Genomic_DNA"/>
</dbReference>
<keyword evidence="3" id="KW-1185">Reference proteome</keyword>
<reference evidence="2" key="1">
    <citation type="submission" date="2020-07" db="EMBL/GenBank/DDBJ databases">
        <title>Multicomponent nature underlies the extraordinary mechanical properties of spider dragline silk.</title>
        <authorList>
            <person name="Kono N."/>
            <person name="Nakamura H."/>
            <person name="Mori M."/>
            <person name="Yoshida Y."/>
            <person name="Ohtoshi R."/>
            <person name="Malay A.D."/>
            <person name="Moran D.A.P."/>
            <person name="Tomita M."/>
            <person name="Numata K."/>
            <person name="Arakawa K."/>
        </authorList>
    </citation>
    <scope>NUCLEOTIDE SEQUENCE</scope>
</reference>
<evidence type="ECO:0000256" key="1">
    <source>
        <dbReference type="SAM" id="MobiDB-lite"/>
    </source>
</evidence>
<sequence length="100" mass="11527">MDARDKKAETHLRGRRLTFVTTTVLVVLNSCHLEATPQTSFPCQPEDPWTDSTRTSSSVRQVSTRQRTCQRRVRILWTLFEMREGRQNGAVLKGKERAPL</sequence>
<comment type="caution">
    <text evidence="2">The sequence shown here is derived from an EMBL/GenBank/DDBJ whole genome shotgun (WGS) entry which is preliminary data.</text>
</comment>
<feature type="compositionally biased region" description="Low complexity" evidence="1">
    <location>
        <begin position="52"/>
        <end position="65"/>
    </location>
</feature>